<evidence type="ECO:0000259" key="3">
    <source>
        <dbReference type="PROSITE" id="PS51526"/>
    </source>
</evidence>
<evidence type="ECO:0000256" key="1">
    <source>
        <dbReference type="ARBA" id="ARBA00023125"/>
    </source>
</evidence>
<feature type="domain" description="RFX-type winged-helix" evidence="3">
    <location>
        <begin position="285"/>
        <end position="360"/>
    </location>
</feature>
<reference evidence="4 5" key="1">
    <citation type="journal article" date="2011" name="DNA Res.">
        <title>Whole-genome sequencing of sake yeast Saccharomyces cerevisiae Kyokai no. 7.</title>
        <authorList>
            <person name="Akao T."/>
            <person name="Yashiro I."/>
            <person name="Hosoyama A."/>
            <person name="Kitagaki H."/>
            <person name="Horikawa H."/>
            <person name="Watanabe D."/>
            <person name="Akada R."/>
            <person name="Ando Y."/>
            <person name="Harashima S."/>
            <person name="Inoue T."/>
            <person name="Inoue Y."/>
            <person name="Kajiwara S."/>
            <person name="Kitamoto K."/>
            <person name="Kitamoto N."/>
            <person name="Kobayashi O."/>
            <person name="Kuhara S."/>
            <person name="Masubuchi T."/>
            <person name="Mizoguchi H."/>
            <person name="Nakao Y."/>
            <person name="Nakazato A."/>
            <person name="Namise M."/>
            <person name="Oba T."/>
            <person name="Ogata T."/>
            <person name="Ohta A."/>
            <person name="Sato M."/>
            <person name="Shibasaki S."/>
            <person name="Takatsume Y."/>
            <person name="Tanimoto S."/>
            <person name="Tsuboi H."/>
            <person name="Nishimura A."/>
            <person name="Yoda K."/>
            <person name="Ishikawa T."/>
            <person name="Iwashita K."/>
            <person name="Fujita N."/>
            <person name="Shimoi H."/>
        </authorList>
    </citation>
    <scope>NUCLEOTIDE SEQUENCE [LARGE SCALE GENOMIC DNA]</scope>
    <source>
        <strain evidence="5">Kyokai no. 7 / NBRC 101557</strain>
    </source>
</reference>
<protein>
    <submittedName>
        <fullName evidence="4">K7_Rfx1p</fullName>
    </submittedName>
</protein>
<dbReference type="SUPFAM" id="SSF46785">
    <property type="entry name" value="Winged helix' DNA-binding domain"/>
    <property type="match status" value="1"/>
</dbReference>
<dbReference type="InterPro" id="IPR003150">
    <property type="entry name" value="DNA-bd_RFX"/>
</dbReference>
<dbReference type="OrthoDB" id="10056949at2759"/>
<dbReference type="Proteomes" id="UP000001608">
    <property type="component" value="Chromosome 12"/>
</dbReference>
<dbReference type="Pfam" id="PF02257">
    <property type="entry name" value="RFX_DNA_binding"/>
    <property type="match status" value="1"/>
</dbReference>
<gene>
    <name evidence="4" type="primary">K7_RFX1</name>
    <name evidence="4" type="ORF">SYK7_047531</name>
</gene>
<dbReference type="GO" id="GO:0000978">
    <property type="term" value="F:RNA polymerase II cis-regulatory region sequence-specific DNA binding"/>
    <property type="evidence" value="ECO:0007669"/>
    <property type="project" value="TreeGrafter"/>
</dbReference>
<dbReference type="InterPro" id="IPR057321">
    <property type="entry name" value="RFX1-4/6/8-like_BCD"/>
</dbReference>
<feature type="compositionally biased region" description="Pro residues" evidence="2">
    <location>
        <begin position="140"/>
        <end position="149"/>
    </location>
</feature>
<feature type="region of interest" description="Disordered" evidence="2">
    <location>
        <begin position="111"/>
        <end position="154"/>
    </location>
</feature>
<keyword evidence="1" id="KW-0238">DNA-binding</keyword>
<feature type="region of interest" description="Disordered" evidence="2">
    <location>
        <begin position="48"/>
        <end position="92"/>
    </location>
</feature>
<feature type="region of interest" description="Disordered" evidence="2">
    <location>
        <begin position="377"/>
        <end position="461"/>
    </location>
</feature>
<comment type="caution">
    <text evidence="4">The sequence shown here is derived from an EMBL/GenBank/DDBJ whole genome shotgun (WGS) entry which is preliminary data.</text>
</comment>
<dbReference type="Gene3D" id="1.10.10.10">
    <property type="entry name" value="Winged helix-like DNA-binding domain superfamily/Winged helix DNA-binding domain"/>
    <property type="match status" value="1"/>
</dbReference>
<name>G2WJ09_YEASK</name>
<feature type="region of interest" description="Disordered" evidence="2">
    <location>
        <begin position="181"/>
        <end position="221"/>
    </location>
</feature>
<dbReference type="PROSITE" id="PS51526">
    <property type="entry name" value="RFX_DBD"/>
    <property type="match status" value="1"/>
</dbReference>
<dbReference type="AlphaFoldDB" id="G2WJ09"/>
<accession>G2WJ09</accession>
<proteinExistence type="predicted"/>
<dbReference type="FunFam" id="1.10.10.10:FF:000119">
    <property type="entry name" value="DNA damage and replication checkpoint protein"/>
    <property type="match status" value="1"/>
</dbReference>
<feature type="compositionally biased region" description="Polar residues" evidence="2">
    <location>
        <begin position="185"/>
        <end position="204"/>
    </location>
</feature>
<evidence type="ECO:0000256" key="2">
    <source>
        <dbReference type="SAM" id="MobiDB-lite"/>
    </source>
</evidence>
<dbReference type="PANTHER" id="PTHR12619">
    <property type="entry name" value="RFX TRANSCRIPTION FACTOR FAMILY"/>
    <property type="match status" value="1"/>
</dbReference>
<dbReference type="Pfam" id="PF25340">
    <property type="entry name" value="BCD_RFX"/>
    <property type="match status" value="1"/>
</dbReference>
<organism evidence="4 5">
    <name type="scientific">Saccharomyces cerevisiae (strain Kyokai no. 7 / NBRC 101557)</name>
    <name type="common">Baker's yeast</name>
    <dbReference type="NCBI Taxonomy" id="721032"/>
    <lineage>
        <taxon>Eukaryota</taxon>
        <taxon>Fungi</taxon>
        <taxon>Dikarya</taxon>
        <taxon>Ascomycota</taxon>
        <taxon>Saccharomycotina</taxon>
        <taxon>Saccharomycetes</taxon>
        <taxon>Saccharomycetales</taxon>
        <taxon>Saccharomycetaceae</taxon>
        <taxon>Saccharomyces</taxon>
    </lineage>
</organism>
<feature type="compositionally biased region" description="Low complexity" evidence="2">
    <location>
        <begin position="377"/>
        <end position="391"/>
    </location>
</feature>
<evidence type="ECO:0000313" key="4">
    <source>
        <dbReference type="EMBL" id="GAA25052.1"/>
    </source>
</evidence>
<sequence>MVIFKERKPTENLFTRKIPAKYFIFSPSFLSVHYFEFYLPMSGDNNIEPTSRGSNDNSNGPSKGSSVNSNRYSLNAPKYSSQPPPASHTYLPPMSVNIPPIASKSSSIYSLLHQSSPRPETPNPILPPLIGSGPGSHKPSPTPTQPPAQPATQRQPAIYSVYPASISLNRSNSSAYPLSFKSEETLNNNPPTAAKRTNTFPSIPSSTKKQKTSQEKRISSISRRNTQEIIAKQIAENNKSKTIEEYAQIVKHAEIKVLSMDSQNTSKAALQLAEQNRERERQVFALLWLMKNCKSQHDSYVPRGKIFAQYASSCSQNNLKPLSQASLGKLIRTVFPDLTTRRLGMRGQSKYHYCGLKLTVNESGSVSLNNNNASLSLVHNNDPISPLSSPSPSSPSPQVPNVSSPFSLNRKSLSRTGSPVKQSSNDNPNEPELESQHPNETEANKLDSLPPAANNPTGTLSSDELTFTHDLIEKVFNCNDKLSDNYNTQILSNTEHPLLTSYKLDFPKIPAGVLPTDTDSDVISSLESLYHIHCNSVYECIKFLKSDNISNALFFSNSNSISPTMFNLFISEPLIDWVTKCDLITYTGLIKFFSQFIIHSNEISDSIIQKLESMIKLLPEQINKAVLELPKALVQRKLSIINNFTKLVKKLIKLLKFILNFLKSFPIFKSGMNNDWKNIVNLDDILEMMINEDDTNSETNTIMQHLQGFCQVFVTKFLNSSMSVSNDPSVSIECKSLNEMIKDFCSFFSLQSKFSCLKLIDCSTRFRNAIIGDISLKSNENLLSWLFLNNVMGQLLNYCFEVMKFVNGLKV</sequence>
<feature type="compositionally biased region" description="Polar residues" evidence="2">
    <location>
        <begin position="409"/>
        <end position="428"/>
    </location>
</feature>
<dbReference type="HOGENOM" id="CLU_011526_2_0_1"/>
<dbReference type="InterPro" id="IPR036390">
    <property type="entry name" value="WH_DNA-bd_sf"/>
</dbReference>
<dbReference type="InterPro" id="IPR039779">
    <property type="entry name" value="RFX-like"/>
</dbReference>
<dbReference type="GO" id="GO:0000981">
    <property type="term" value="F:DNA-binding transcription factor activity, RNA polymerase II-specific"/>
    <property type="evidence" value="ECO:0007669"/>
    <property type="project" value="TreeGrafter"/>
</dbReference>
<feature type="compositionally biased region" description="Polar residues" evidence="2">
    <location>
        <begin position="48"/>
        <end position="81"/>
    </location>
</feature>
<feature type="compositionally biased region" description="Basic and acidic residues" evidence="2">
    <location>
        <begin position="434"/>
        <end position="445"/>
    </location>
</feature>
<dbReference type="PANTHER" id="PTHR12619:SF5">
    <property type="entry name" value="TRANSCRIPTION FACTOR RFX4"/>
    <property type="match status" value="1"/>
</dbReference>
<evidence type="ECO:0000313" key="5">
    <source>
        <dbReference type="Proteomes" id="UP000001608"/>
    </source>
</evidence>
<dbReference type="InterPro" id="IPR036388">
    <property type="entry name" value="WH-like_DNA-bd_sf"/>
</dbReference>
<dbReference type="EMBL" id="DG000048">
    <property type="protein sequence ID" value="GAA25052.1"/>
    <property type="molecule type" value="Genomic_DNA"/>
</dbReference>